<dbReference type="RefSeq" id="WP_119784118.1">
    <property type="nucleotide sequence ID" value="NZ_QYUQ01000002.1"/>
</dbReference>
<proteinExistence type="predicted"/>
<dbReference type="Pfam" id="PF21221">
    <property type="entry name" value="B_lactamase-like_C"/>
    <property type="match status" value="1"/>
</dbReference>
<reference evidence="4" key="1">
    <citation type="submission" date="2018-09" db="EMBL/GenBank/DDBJ databases">
        <authorList>
            <person name="Zhu H."/>
        </authorList>
    </citation>
    <scope>NUCLEOTIDE SEQUENCE [LARGE SCALE GENOMIC DNA]</scope>
    <source>
        <strain evidence="4">K1S02-23</strain>
    </source>
</reference>
<dbReference type="OrthoDB" id="2971563at2"/>
<dbReference type="Pfam" id="PF00753">
    <property type="entry name" value="Lactamase_B"/>
    <property type="match status" value="1"/>
</dbReference>
<dbReference type="EMBL" id="QYUQ01000002">
    <property type="protein sequence ID" value="RJG00663.1"/>
    <property type="molecule type" value="Genomic_DNA"/>
</dbReference>
<dbReference type="Gene3D" id="3.60.15.10">
    <property type="entry name" value="Ribonuclease Z/Hydroxyacylglutathione hydrolase-like"/>
    <property type="match status" value="1"/>
</dbReference>
<dbReference type="InterPro" id="IPR036388">
    <property type="entry name" value="WH-like_DNA-bd_sf"/>
</dbReference>
<dbReference type="InterPro" id="IPR050662">
    <property type="entry name" value="Sec-metab_biosynth-thioest"/>
</dbReference>
<dbReference type="InterPro" id="IPR036866">
    <property type="entry name" value="RibonucZ/Hydroxyglut_hydro"/>
</dbReference>
<evidence type="ECO:0000259" key="2">
    <source>
        <dbReference type="SMART" id="SM00849"/>
    </source>
</evidence>
<organism evidence="3 4">
    <name type="scientific">Noviherbaspirillum sedimenti</name>
    <dbReference type="NCBI Taxonomy" id="2320865"/>
    <lineage>
        <taxon>Bacteria</taxon>
        <taxon>Pseudomonadati</taxon>
        <taxon>Pseudomonadota</taxon>
        <taxon>Betaproteobacteria</taxon>
        <taxon>Burkholderiales</taxon>
        <taxon>Oxalobacteraceae</taxon>
        <taxon>Noviherbaspirillum</taxon>
    </lineage>
</organism>
<dbReference type="PANTHER" id="PTHR23131">
    <property type="entry name" value="ENDORIBONUCLEASE LACTB2"/>
    <property type="match status" value="1"/>
</dbReference>
<dbReference type="PANTHER" id="PTHR23131:SF4">
    <property type="entry name" value="METALLO-BETA-LACTAMASE SUPERFAMILY POTEIN"/>
    <property type="match status" value="1"/>
</dbReference>
<dbReference type="InterPro" id="IPR048933">
    <property type="entry name" value="B_lactamase-like_C"/>
</dbReference>
<dbReference type="SMART" id="SM00849">
    <property type="entry name" value="Lactamase_B"/>
    <property type="match status" value="1"/>
</dbReference>
<gene>
    <name evidence="3" type="ORF">D3878_02920</name>
</gene>
<dbReference type="AlphaFoldDB" id="A0A3A3FWQ9"/>
<name>A0A3A3FWQ9_9BURK</name>
<evidence type="ECO:0000313" key="4">
    <source>
        <dbReference type="Proteomes" id="UP000266327"/>
    </source>
</evidence>
<feature type="compositionally biased region" description="Polar residues" evidence="1">
    <location>
        <begin position="1"/>
        <end position="12"/>
    </location>
</feature>
<evidence type="ECO:0000313" key="3">
    <source>
        <dbReference type="EMBL" id="RJG00663.1"/>
    </source>
</evidence>
<sequence length="382" mass="42154">MTFVPQQQQTSGHPVLPSQPATSDGRPDLTLGLKYPIGAPPAVGEAIEVAPGVLWLRMPLPFALDHINVWAIADEDDHGLGWAIVDTGIMTSEATEAWCKVLSPHGPLAATTQGARVTRVLVTHMHPDHVGMAGWLTRKFGCRLWMARLEYLTCRVLAADTGREAPDDAVRFYRAAGWAEDALDRYRARFGGFGRHMHVLPDSFMRLSDGDCIQFGRSNWRVIIGRGHSPEHVCLLNEEQSLLISGDQVLPRISSNVSVFPSEPEANPLNDWLTSVASLRKTLSNELLVLPAHGEPFLGLHARLDRMTAGHQNSLSRLRQSLSEPLRVVDVFGALFARKINDSGEELGLATGEALAHLNYLLARREITRLTDANGVMRYMMK</sequence>
<dbReference type="Gene3D" id="1.10.10.10">
    <property type="entry name" value="Winged helix-like DNA-binding domain superfamily/Winged helix DNA-binding domain"/>
    <property type="match status" value="1"/>
</dbReference>
<dbReference type="GO" id="GO:0016787">
    <property type="term" value="F:hydrolase activity"/>
    <property type="evidence" value="ECO:0007669"/>
    <property type="project" value="UniProtKB-KW"/>
</dbReference>
<keyword evidence="4" id="KW-1185">Reference proteome</keyword>
<feature type="region of interest" description="Disordered" evidence="1">
    <location>
        <begin position="1"/>
        <end position="29"/>
    </location>
</feature>
<dbReference type="InterPro" id="IPR001279">
    <property type="entry name" value="Metallo-B-lactamas"/>
</dbReference>
<feature type="domain" description="Metallo-beta-lactamase" evidence="2">
    <location>
        <begin position="66"/>
        <end position="293"/>
    </location>
</feature>
<dbReference type="SUPFAM" id="SSF56281">
    <property type="entry name" value="Metallo-hydrolase/oxidoreductase"/>
    <property type="match status" value="1"/>
</dbReference>
<comment type="caution">
    <text evidence="3">The sequence shown here is derived from an EMBL/GenBank/DDBJ whole genome shotgun (WGS) entry which is preliminary data.</text>
</comment>
<protein>
    <submittedName>
        <fullName evidence="3">MBL fold metallo-hydrolase</fullName>
    </submittedName>
</protein>
<accession>A0A3A3FWQ9</accession>
<dbReference type="Proteomes" id="UP000266327">
    <property type="component" value="Unassembled WGS sequence"/>
</dbReference>
<keyword evidence="3" id="KW-0378">Hydrolase</keyword>
<evidence type="ECO:0000256" key="1">
    <source>
        <dbReference type="SAM" id="MobiDB-lite"/>
    </source>
</evidence>